<dbReference type="SMART" id="SM00320">
    <property type="entry name" value="WD40"/>
    <property type="match status" value="5"/>
</dbReference>
<proteinExistence type="predicted"/>
<dbReference type="PROSITE" id="PS50294">
    <property type="entry name" value="WD_REPEATS_REGION"/>
    <property type="match status" value="2"/>
</dbReference>
<evidence type="ECO:0000313" key="6">
    <source>
        <dbReference type="Proteomes" id="UP000054538"/>
    </source>
</evidence>
<gene>
    <name evidence="5" type="ORF">PAXRUDRAFT_34695</name>
</gene>
<feature type="repeat" description="WD" evidence="3">
    <location>
        <begin position="41"/>
        <end position="81"/>
    </location>
</feature>
<dbReference type="InParanoid" id="A0A0D0DTQ1"/>
<dbReference type="HOGENOM" id="CLU_000288_57_33_1"/>
<dbReference type="OrthoDB" id="6262491at2759"/>
<feature type="repeat" description="WD" evidence="3">
    <location>
        <begin position="113"/>
        <end position="154"/>
    </location>
</feature>
<reference evidence="6" key="2">
    <citation type="submission" date="2015-01" db="EMBL/GenBank/DDBJ databases">
        <title>Evolutionary Origins and Diversification of the Mycorrhizal Mutualists.</title>
        <authorList>
            <consortium name="DOE Joint Genome Institute"/>
            <consortium name="Mycorrhizal Genomics Consortium"/>
            <person name="Kohler A."/>
            <person name="Kuo A."/>
            <person name="Nagy L.G."/>
            <person name="Floudas D."/>
            <person name="Copeland A."/>
            <person name="Barry K.W."/>
            <person name="Cichocki N."/>
            <person name="Veneault-Fourrey C."/>
            <person name="LaButti K."/>
            <person name="Lindquist E.A."/>
            <person name="Lipzen A."/>
            <person name="Lundell T."/>
            <person name="Morin E."/>
            <person name="Murat C."/>
            <person name="Riley R."/>
            <person name="Ohm R."/>
            <person name="Sun H."/>
            <person name="Tunlid A."/>
            <person name="Henrissat B."/>
            <person name="Grigoriev I.V."/>
            <person name="Hibbett D.S."/>
            <person name="Martin F."/>
        </authorList>
    </citation>
    <scope>NUCLEOTIDE SEQUENCE [LARGE SCALE GENOMIC DNA]</scope>
    <source>
        <strain evidence="6">Ve08.2h10</strain>
    </source>
</reference>
<dbReference type="InterPro" id="IPR001680">
    <property type="entry name" value="WD40_rpt"/>
</dbReference>
<evidence type="ECO:0000256" key="2">
    <source>
        <dbReference type="ARBA" id="ARBA00022737"/>
    </source>
</evidence>
<reference evidence="5 6" key="1">
    <citation type="submission" date="2014-04" db="EMBL/GenBank/DDBJ databases">
        <authorList>
            <consortium name="DOE Joint Genome Institute"/>
            <person name="Kuo A."/>
            <person name="Kohler A."/>
            <person name="Jargeat P."/>
            <person name="Nagy L.G."/>
            <person name="Floudas D."/>
            <person name="Copeland A."/>
            <person name="Barry K.W."/>
            <person name="Cichocki N."/>
            <person name="Veneault-Fourrey C."/>
            <person name="LaButti K."/>
            <person name="Lindquist E.A."/>
            <person name="Lipzen A."/>
            <person name="Lundell T."/>
            <person name="Morin E."/>
            <person name="Murat C."/>
            <person name="Sun H."/>
            <person name="Tunlid A."/>
            <person name="Henrissat B."/>
            <person name="Grigoriev I.V."/>
            <person name="Hibbett D.S."/>
            <person name="Martin F."/>
            <person name="Nordberg H.P."/>
            <person name="Cantor M.N."/>
            <person name="Hua S.X."/>
        </authorList>
    </citation>
    <scope>NUCLEOTIDE SEQUENCE [LARGE SCALE GENOMIC DNA]</scope>
    <source>
        <strain evidence="5 6">Ve08.2h10</strain>
    </source>
</reference>
<dbReference type="AlphaFoldDB" id="A0A0D0DTQ1"/>
<dbReference type="InterPro" id="IPR036322">
    <property type="entry name" value="WD40_repeat_dom_sf"/>
</dbReference>
<dbReference type="Gene3D" id="2.130.10.10">
    <property type="entry name" value="YVTN repeat-like/Quinoprotein amine dehydrogenase"/>
    <property type="match status" value="3"/>
</dbReference>
<dbReference type="InterPro" id="IPR015943">
    <property type="entry name" value="WD40/YVTN_repeat-like_dom_sf"/>
</dbReference>
<dbReference type="PROSITE" id="PS50082">
    <property type="entry name" value="WD_REPEATS_2"/>
    <property type="match status" value="2"/>
</dbReference>
<dbReference type="PANTHER" id="PTHR19848:SF8">
    <property type="entry name" value="F-BOX AND WD REPEAT DOMAIN CONTAINING 7"/>
    <property type="match status" value="1"/>
</dbReference>
<evidence type="ECO:0000256" key="3">
    <source>
        <dbReference type="PROSITE-ProRule" id="PRU00221"/>
    </source>
</evidence>
<dbReference type="Proteomes" id="UP000054538">
    <property type="component" value="Unassembled WGS sequence"/>
</dbReference>
<accession>A0A0D0DTQ1</accession>
<keyword evidence="2" id="KW-0677">Repeat</keyword>
<dbReference type="Pfam" id="PF00400">
    <property type="entry name" value="WD40"/>
    <property type="match status" value="5"/>
</dbReference>
<keyword evidence="6" id="KW-1185">Reference proteome</keyword>
<evidence type="ECO:0000256" key="4">
    <source>
        <dbReference type="SAM" id="MobiDB-lite"/>
    </source>
</evidence>
<protein>
    <submittedName>
        <fullName evidence="5">Uncharacterized protein</fullName>
    </submittedName>
</protein>
<evidence type="ECO:0000313" key="5">
    <source>
        <dbReference type="EMBL" id="KIK92021.1"/>
    </source>
</evidence>
<dbReference type="SUPFAM" id="SSF50978">
    <property type="entry name" value="WD40 repeat-like"/>
    <property type="match status" value="1"/>
</dbReference>
<dbReference type="EMBL" id="KN825323">
    <property type="protein sequence ID" value="KIK92021.1"/>
    <property type="molecule type" value="Genomic_DNA"/>
</dbReference>
<sequence length="316" mass="33810">MRTSFCSVFPEIASGPLVASSSSSYSVSSKNADHPVPVQALEGHENTVICVCFCAENKVVSGSVDHTLRVWNRETGTAQVLSGHTDTVWEVDVSLDGKMVVSGSADVTMMHVCRGRGDEVYSVKFSPDSSRIVSGSSDNTVRVLSVETGELVFEPIECHGGVECVRYSPSGDRIASGTDSVQIWNAGTGRGEVIIWNSVDGDQLRMWKAHDGSIRGLSLSPTVTHCLGTSSWNENTNFIFDISTGNQVAALEHDQDVGTIAFSPSGRLIATVCRTKLYLWEAPASEDPKTTRPAIPPAAPSRNDGKGLDPFLGQFA</sequence>
<keyword evidence="1 3" id="KW-0853">WD repeat</keyword>
<evidence type="ECO:0000256" key="1">
    <source>
        <dbReference type="ARBA" id="ARBA00022574"/>
    </source>
</evidence>
<feature type="region of interest" description="Disordered" evidence="4">
    <location>
        <begin position="286"/>
        <end position="309"/>
    </location>
</feature>
<name>A0A0D0DTQ1_9AGAM</name>
<organism evidence="5 6">
    <name type="scientific">Paxillus rubicundulus Ve08.2h10</name>
    <dbReference type="NCBI Taxonomy" id="930991"/>
    <lineage>
        <taxon>Eukaryota</taxon>
        <taxon>Fungi</taxon>
        <taxon>Dikarya</taxon>
        <taxon>Basidiomycota</taxon>
        <taxon>Agaricomycotina</taxon>
        <taxon>Agaricomycetes</taxon>
        <taxon>Agaricomycetidae</taxon>
        <taxon>Boletales</taxon>
        <taxon>Paxilineae</taxon>
        <taxon>Paxillaceae</taxon>
        <taxon>Paxillus</taxon>
    </lineage>
</organism>
<dbReference type="STRING" id="930991.A0A0D0DTQ1"/>
<dbReference type="PANTHER" id="PTHR19848">
    <property type="entry name" value="WD40 REPEAT PROTEIN"/>
    <property type="match status" value="1"/>
</dbReference>